<gene>
    <name evidence="7" type="primary">deoA</name>
    <name evidence="7" type="ORF">GCM10011610_42500</name>
</gene>
<dbReference type="Gene3D" id="1.20.970.10">
    <property type="entry name" value="Transferase, Pyrimidine Nucleoside Phosphorylase, Chain C"/>
    <property type="match status" value="1"/>
</dbReference>
<keyword evidence="3" id="KW-0328">Glycosyltransferase</keyword>
<proteinExistence type="inferred from homology"/>
<evidence type="ECO:0000256" key="1">
    <source>
        <dbReference type="ARBA" id="ARBA00006915"/>
    </source>
</evidence>
<dbReference type="Gene3D" id="3.40.1030.10">
    <property type="entry name" value="Nucleoside phosphorylase/phosphoribosyltransferase catalytic domain"/>
    <property type="match status" value="1"/>
</dbReference>
<dbReference type="InterPro" id="IPR000312">
    <property type="entry name" value="Glycosyl_Trfase_fam3"/>
</dbReference>
<reference evidence="8" key="1">
    <citation type="journal article" date="2019" name="Int. J. Syst. Evol. Microbiol.">
        <title>The Global Catalogue of Microorganisms (GCM) 10K type strain sequencing project: providing services to taxonomists for standard genome sequencing and annotation.</title>
        <authorList>
            <consortium name="The Broad Institute Genomics Platform"/>
            <consortium name="The Broad Institute Genome Sequencing Center for Infectious Disease"/>
            <person name="Wu L."/>
            <person name="Ma J."/>
        </authorList>
    </citation>
    <scope>NUCLEOTIDE SEQUENCE [LARGE SCALE GENOMIC DNA]</scope>
    <source>
        <strain evidence="8">CGMCC 4.7329</strain>
    </source>
</reference>
<evidence type="ECO:0000256" key="3">
    <source>
        <dbReference type="ARBA" id="ARBA00022676"/>
    </source>
</evidence>
<dbReference type="PANTHER" id="PTHR10515:SF0">
    <property type="entry name" value="THYMIDINE PHOSPHORYLASE"/>
    <property type="match status" value="1"/>
</dbReference>
<dbReference type="Pfam" id="PF02885">
    <property type="entry name" value="Glycos_trans_3N"/>
    <property type="match status" value="1"/>
</dbReference>
<evidence type="ECO:0000259" key="6">
    <source>
        <dbReference type="SMART" id="SM00941"/>
    </source>
</evidence>
<dbReference type="PIRSF" id="PIRSF000478">
    <property type="entry name" value="TP_PyNP"/>
    <property type="match status" value="1"/>
</dbReference>
<evidence type="ECO:0000313" key="7">
    <source>
        <dbReference type="EMBL" id="GGN86795.1"/>
    </source>
</evidence>
<name>A0ABQ2KLU0_9NOCA</name>
<dbReference type="SMART" id="SM00941">
    <property type="entry name" value="PYNP_C"/>
    <property type="match status" value="1"/>
</dbReference>
<dbReference type="RefSeq" id="WP_229740000.1">
    <property type="nucleotide sequence ID" value="NZ_BMNE01000004.1"/>
</dbReference>
<dbReference type="InterPro" id="IPR017459">
    <property type="entry name" value="Glycosyl_Trfase_fam3_N_dom"/>
</dbReference>
<accession>A0ABQ2KLU0</accession>
<sequence>MGNSSGTNERSTHLPPAADGSPSALKSGPKSRRGGNSHSAVSVIRVKRDGGELSDAQIDWVVDGFTRGIVADEQMSALAMAILWRGMTRRETARWTAAMIGSGSRMDFTDLPRPTVDKHSTGGVGDKITLPLAPLVAACGAAVPQLSGRGLGHTGGTLDKLESIPGWQADVSVPRMREILADPAIGAVVCAAGADLAPADKRLYALRDVTGTVESIPLIASSIMSKKIAEGTAALVLDVKVGSGAFLKTLDGARELASAMVELGRDAGVNTVALLTAMDTPLGRTAGNALEVAESVEVLAGGGPADVVELTLTLAREMVAQAGLDVDPADVLADGRAMDHWRAMIQAQGGDPDAPLPQARHTEIVRAESSGILTRLDAMGVGVAAWRLGAGRARQGEQVQAGAGIEMHAKPGDVVVAGQPLLTLHTDTPEAFDGAVAELADAVTVEASAEGKQGELVLGRIG</sequence>
<keyword evidence="8" id="KW-1185">Reference proteome</keyword>
<feature type="domain" description="Pyrimidine nucleoside phosphorylase C-terminal" evidence="6">
    <location>
        <begin position="372"/>
        <end position="446"/>
    </location>
</feature>
<comment type="caution">
    <text evidence="7">The sequence shown here is derived from an EMBL/GenBank/DDBJ whole genome shotgun (WGS) entry which is preliminary data.</text>
</comment>
<evidence type="ECO:0000313" key="8">
    <source>
        <dbReference type="Proteomes" id="UP000658127"/>
    </source>
</evidence>
<dbReference type="Pfam" id="PF00591">
    <property type="entry name" value="Glycos_transf_3"/>
    <property type="match status" value="1"/>
</dbReference>
<dbReference type="InterPro" id="IPR018090">
    <property type="entry name" value="Pyrmidine_PPas_bac/euk"/>
</dbReference>
<dbReference type="NCBIfam" id="NF004490">
    <property type="entry name" value="PRK05820.1"/>
    <property type="match status" value="1"/>
</dbReference>
<dbReference type="InterPro" id="IPR017872">
    <property type="entry name" value="Pyrmidine_PPase_CS"/>
</dbReference>
<evidence type="ECO:0000256" key="4">
    <source>
        <dbReference type="ARBA" id="ARBA00022679"/>
    </source>
</evidence>
<dbReference type="SUPFAM" id="SSF54680">
    <property type="entry name" value="Pyrimidine nucleoside phosphorylase C-terminal domain"/>
    <property type="match status" value="1"/>
</dbReference>
<organism evidence="7 8">
    <name type="scientific">Nocardia rhizosphaerihabitans</name>
    <dbReference type="NCBI Taxonomy" id="1691570"/>
    <lineage>
        <taxon>Bacteria</taxon>
        <taxon>Bacillati</taxon>
        <taxon>Actinomycetota</taxon>
        <taxon>Actinomycetes</taxon>
        <taxon>Mycobacteriales</taxon>
        <taxon>Nocardiaceae</taxon>
        <taxon>Nocardia</taxon>
    </lineage>
</organism>
<feature type="region of interest" description="Disordered" evidence="5">
    <location>
        <begin position="1"/>
        <end position="42"/>
    </location>
</feature>
<dbReference type="NCBIfam" id="TIGR02644">
    <property type="entry name" value="Y_phosphoryl"/>
    <property type="match status" value="1"/>
</dbReference>
<dbReference type="PROSITE" id="PS00647">
    <property type="entry name" value="THYMID_PHOSPHORYLASE"/>
    <property type="match status" value="1"/>
</dbReference>
<comment type="similarity">
    <text evidence="1">Belongs to the thymidine/pyrimidine-nucleoside phosphorylase family.</text>
</comment>
<dbReference type="PANTHER" id="PTHR10515">
    <property type="entry name" value="THYMIDINE PHOSPHORYLASE"/>
    <property type="match status" value="1"/>
</dbReference>
<comment type="subunit">
    <text evidence="2">Homodimer.</text>
</comment>
<dbReference type="InterPro" id="IPR036566">
    <property type="entry name" value="PYNP-like_C_sf"/>
</dbReference>
<dbReference type="InterPro" id="IPR036320">
    <property type="entry name" value="Glycosyl_Trfase_fam3_N_dom_sf"/>
</dbReference>
<dbReference type="Proteomes" id="UP000658127">
    <property type="component" value="Unassembled WGS sequence"/>
</dbReference>
<evidence type="ECO:0000256" key="2">
    <source>
        <dbReference type="ARBA" id="ARBA00011738"/>
    </source>
</evidence>
<dbReference type="SUPFAM" id="SSF52418">
    <property type="entry name" value="Nucleoside phosphorylase/phosphoribosyltransferase catalytic domain"/>
    <property type="match status" value="1"/>
</dbReference>
<dbReference type="Gene3D" id="3.90.1170.30">
    <property type="entry name" value="Pyrimidine nucleoside phosphorylase-like, C-terminal domain"/>
    <property type="match status" value="1"/>
</dbReference>
<dbReference type="InterPro" id="IPR035902">
    <property type="entry name" value="Nuc_phospho_transferase"/>
</dbReference>
<protein>
    <submittedName>
        <fullName evidence="7">Thymidine phosphorylase</fullName>
    </submittedName>
</protein>
<dbReference type="EMBL" id="BMNE01000004">
    <property type="protein sequence ID" value="GGN86795.1"/>
    <property type="molecule type" value="Genomic_DNA"/>
</dbReference>
<dbReference type="SUPFAM" id="SSF47648">
    <property type="entry name" value="Nucleoside phosphorylase/phosphoribosyltransferase N-terminal domain"/>
    <property type="match status" value="1"/>
</dbReference>
<dbReference type="InterPro" id="IPR000053">
    <property type="entry name" value="Thymidine/pyrmidine_PPase"/>
</dbReference>
<dbReference type="InterPro" id="IPR013102">
    <property type="entry name" value="PYNP_C"/>
</dbReference>
<dbReference type="Pfam" id="PF07831">
    <property type="entry name" value="PYNP_C"/>
    <property type="match status" value="1"/>
</dbReference>
<evidence type="ECO:0000256" key="5">
    <source>
        <dbReference type="SAM" id="MobiDB-lite"/>
    </source>
</evidence>
<keyword evidence="4" id="KW-0808">Transferase</keyword>